<evidence type="ECO:0000259" key="8">
    <source>
        <dbReference type="Pfam" id="PF04130"/>
    </source>
</evidence>
<protein>
    <recommendedName>
        <fullName evidence="8">Gamma tubulin complex component C-terminal domain-containing protein</fullName>
    </recommendedName>
</protein>
<reference evidence="9" key="1">
    <citation type="submission" date="2022-06" db="EMBL/GenBank/DDBJ databases">
        <authorList>
            <person name="Berger JAMES D."/>
            <person name="Berger JAMES D."/>
        </authorList>
    </citation>
    <scope>NUCLEOTIDE SEQUENCE [LARGE SCALE GENOMIC DNA]</scope>
</reference>
<dbReference type="InterPro" id="IPR040457">
    <property type="entry name" value="GCP_C"/>
</dbReference>
<feature type="domain" description="Gamma tubulin complex component C-terminal" evidence="8">
    <location>
        <begin position="960"/>
        <end position="1407"/>
    </location>
</feature>
<dbReference type="GO" id="GO:0051321">
    <property type="term" value="P:meiotic cell cycle"/>
    <property type="evidence" value="ECO:0007669"/>
    <property type="project" value="TreeGrafter"/>
</dbReference>
<evidence type="ECO:0000256" key="2">
    <source>
        <dbReference type="ARBA" id="ARBA00010337"/>
    </source>
</evidence>
<dbReference type="Pfam" id="PF04130">
    <property type="entry name" value="GCP_C_terminal"/>
    <property type="match status" value="1"/>
</dbReference>
<proteinExistence type="inferred from homology"/>
<accession>A0AA85KFL2</accession>
<feature type="region of interest" description="Disordered" evidence="7">
    <location>
        <begin position="1222"/>
        <end position="1243"/>
    </location>
</feature>
<dbReference type="Gene3D" id="1.20.120.1900">
    <property type="entry name" value="Gamma-tubulin complex, C-terminal domain"/>
    <property type="match status" value="1"/>
</dbReference>
<keyword evidence="4" id="KW-0493">Microtubule</keyword>
<dbReference type="GO" id="GO:0000930">
    <property type="term" value="C:gamma-tubulin complex"/>
    <property type="evidence" value="ECO:0007669"/>
    <property type="project" value="TreeGrafter"/>
</dbReference>
<sequence length="1420" mass="161588">MLSSVTRRNSSSASAYSLLCKSSALFNRPDQIGSLSQFTQMASFSNSMFSIIPRHFDFTKSNTLAFRNFPTTYREFGDYTHPLSRMDEEDEGYSETCSKADNRPLLHSENIKDIVYRLFSQFSPTIGQLLVNEIFYPSFEHYSRRISRDNTLLANKDLKTILPLMSSSNNVQRFSWENRGVGCFDKELPYLSEAGPISAEAVMVFSKFRSDFLAGNTGSITENVNNTTTLKSVSAYRNDFLRHLLFLRMGTQSESFHYFSDFIPTTTTTTDQNSDQTPYYSHPLTGHFVWIPNNQDSLNMGISSQGLSHFVDSHLKAGTVYKKLCWFAYHVVSLSPASVRDNAIWLGKIWACFVQGLRTWLGVYEKSLYSILSKLSDSNDYGLLWITDRLSYLSKQIKFVGELCMLNAEQSSYPLLKLNGLGLLAYLMSKADQCMCHSSERIARFLFKEAAEPLIRFLENFSLDGIHDDDTNLEKQGDILWTKSLRILTYAKVLNIPVDIENVIRNYLAELLPEGFGEEIILCAKSMLLLKKICPKHFLFQTRSKFPNLCFLETIEQVSNYQDAYRKYQELLNNTATEHTATRKQKITQMIIERQKFLKHVKDIQTSRLAAIETKRIEQLEAHVVKQRAQLAELKLAAETAASRRREAIDAEKKADQMLLESIALSDKYKQEVINEAKAELEAYYANLTQEVDKHRADLDTHIKNDQILIETLEPNASKALQMKANRIAPMAYEVYSELTGEKLSTSKVQSSQSYPSDPMCIITDDQQEVVEREKTSACRVVSSNEENNKKSAINTSDGLSNDDPLNMLRIKFAQRNQGACTFKDQMSQLIYGSDDNRVNSVCTNKSQNTNRDRVAEANNSNPLKSIEMFKQRNKYGHSSDSTIQHILYGKGVGPSSRPSDDKLSKLSSNEVDELTEDKTNCLMAPLRVLIDRSIIRPLTLHVKYVNSALCNYFMFDLRLCDHFYCLYETYLLANGSFSQLLLSGLFEKAAGPIHHRASLFNTDYLQQLLKSVLTEMSSSHSALGKNTTNLDFITSNSYHNMNTPTALHTQPLLNSTHLLKHYLSLVSLVKSKKAAIISDTAAAAPTASKISSMNDYAEDSSSDPYDYISFNHLHLIYNTPWPLNQCFNSDIIQKYNYIFQRLIQCKFALWALNSCFQQLKNDRAYLLHHLLAVRKVLNMHLSNHITVCWSKFIKYLGLFNTYYNFMSDDNFPPSSRTCKRINESDPGVKDYEEGEEGTRSEQRIDSPAALYTAHERYLDEIISGCLLDACDNDFNQILRGMLTCAHQFHRALLTGRWIIKQSCQQSVFTNTTITPTSRNSSNCNEQSQAQSYHEQIEHTEWRQLYSIHASFRSYSQFLRRRINRLLVNYSGGVGGCGGNGGGGGGVKITRSKLAQLSLIFGMNDFYTLVDSTKQNNNNM</sequence>
<dbReference type="GO" id="GO:0051011">
    <property type="term" value="F:microtubule minus-end binding"/>
    <property type="evidence" value="ECO:0007669"/>
    <property type="project" value="TreeGrafter"/>
</dbReference>
<feature type="coiled-coil region" evidence="6">
    <location>
        <begin position="674"/>
        <end position="705"/>
    </location>
</feature>
<dbReference type="GO" id="GO:0005874">
    <property type="term" value="C:microtubule"/>
    <property type="evidence" value="ECO:0007669"/>
    <property type="project" value="UniProtKB-KW"/>
</dbReference>
<evidence type="ECO:0000256" key="1">
    <source>
        <dbReference type="ARBA" id="ARBA00004245"/>
    </source>
</evidence>
<reference evidence="10" key="2">
    <citation type="submission" date="2023-11" db="UniProtKB">
        <authorList>
            <consortium name="WormBaseParasite"/>
        </authorList>
    </citation>
    <scope>IDENTIFICATION</scope>
</reference>
<comment type="similarity">
    <text evidence="2">Belongs to the TUBGCP family.</text>
</comment>
<keyword evidence="9" id="KW-1185">Reference proteome</keyword>
<dbReference type="InterPro" id="IPR042241">
    <property type="entry name" value="GCP_C_sf"/>
</dbReference>
<evidence type="ECO:0000256" key="3">
    <source>
        <dbReference type="ARBA" id="ARBA00022490"/>
    </source>
</evidence>
<name>A0AA85KFL2_TRIRE</name>
<dbReference type="GO" id="GO:0031122">
    <property type="term" value="P:cytoplasmic microtubule organization"/>
    <property type="evidence" value="ECO:0007669"/>
    <property type="project" value="TreeGrafter"/>
</dbReference>
<evidence type="ECO:0000256" key="7">
    <source>
        <dbReference type="SAM" id="MobiDB-lite"/>
    </source>
</evidence>
<keyword evidence="6" id="KW-0175">Coiled coil</keyword>
<feature type="region of interest" description="Disordered" evidence="7">
    <location>
        <begin position="780"/>
        <end position="801"/>
    </location>
</feature>
<dbReference type="PANTHER" id="PTHR19302:SF70">
    <property type="entry name" value="GAMMA-TUBULIN COMPLEX COMPONENT 6"/>
    <property type="match status" value="1"/>
</dbReference>
<feature type="compositionally biased region" description="Polar residues" evidence="7">
    <location>
        <begin position="782"/>
        <end position="800"/>
    </location>
</feature>
<evidence type="ECO:0000313" key="9">
    <source>
        <dbReference type="Proteomes" id="UP000050795"/>
    </source>
</evidence>
<comment type="subcellular location">
    <subcellularLocation>
        <location evidence="1">Cytoplasm</location>
        <location evidence="1">Cytoskeleton</location>
    </subcellularLocation>
</comment>
<dbReference type="GO" id="GO:0051225">
    <property type="term" value="P:spindle assembly"/>
    <property type="evidence" value="ECO:0007669"/>
    <property type="project" value="TreeGrafter"/>
</dbReference>
<organism evidence="9 10">
    <name type="scientific">Trichobilharzia regenti</name>
    <name type="common">Nasal bird schistosome</name>
    <dbReference type="NCBI Taxonomy" id="157069"/>
    <lineage>
        <taxon>Eukaryota</taxon>
        <taxon>Metazoa</taxon>
        <taxon>Spiralia</taxon>
        <taxon>Lophotrochozoa</taxon>
        <taxon>Platyhelminthes</taxon>
        <taxon>Trematoda</taxon>
        <taxon>Digenea</taxon>
        <taxon>Strigeidida</taxon>
        <taxon>Schistosomatoidea</taxon>
        <taxon>Schistosomatidae</taxon>
        <taxon>Trichobilharzia</taxon>
    </lineage>
</organism>
<evidence type="ECO:0000256" key="6">
    <source>
        <dbReference type="SAM" id="Coils"/>
    </source>
</evidence>
<dbReference type="WBParaSite" id="TREG1_79750.1">
    <property type="protein sequence ID" value="TREG1_79750.1"/>
    <property type="gene ID" value="TREG1_79750"/>
</dbReference>
<dbReference type="Proteomes" id="UP000050795">
    <property type="component" value="Unassembled WGS sequence"/>
</dbReference>
<keyword evidence="5" id="KW-0206">Cytoskeleton</keyword>
<dbReference type="GO" id="GO:0043015">
    <property type="term" value="F:gamma-tubulin binding"/>
    <property type="evidence" value="ECO:0007669"/>
    <property type="project" value="InterPro"/>
</dbReference>
<dbReference type="GO" id="GO:0007020">
    <property type="term" value="P:microtubule nucleation"/>
    <property type="evidence" value="ECO:0007669"/>
    <property type="project" value="InterPro"/>
</dbReference>
<dbReference type="GO" id="GO:0000922">
    <property type="term" value="C:spindle pole"/>
    <property type="evidence" value="ECO:0007669"/>
    <property type="project" value="InterPro"/>
</dbReference>
<dbReference type="InterPro" id="IPR007259">
    <property type="entry name" value="GCP"/>
</dbReference>
<keyword evidence="3" id="KW-0963">Cytoplasm</keyword>
<dbReference type="GO" id="GO:0000278">
    <property type="term" value="P:mitotic cell cycle"/>
    <property type="evidence" value="ECO:0007669"/>
    <property type="project" value="TreeGrafter"/>
</dbReference>
<evidence type="ECO:0000313" key="10">
    <source>
        <dbReference type="WBParaSite" id="TREG1_79750.1"/>
    </source>
</evidence>
<dbReference type="PANTHER" id="PTHR19302">
    <property type="entry name" value="GAMMA TUBULIN COMPLEX PROTEIN"/>
    <property type="match status" value="1"/>
</dbReference>
<evidence type="ECO:0000256" key="5">
    <source>
        <dbReference type="ARBA" id="ARBA00023212"/>
    </source>
</evidence>
<evidence type="ECO:0000256" key="4">
    <source>
        <dbReference type="ARBA" id="ARBA00022701"/>
    </source>
</evidence>